<dbReference type="PANTHER" id="PTHR21666:SF270">
    <property type="entry name" value="MUREIN HYDROLASE ACTIVATOR ENVC"/>
    <property type="match status" value="1"/>
</dbReference>
<dbReference type="InterPro" id="IPR011055">
    <property type="entry name" value="Dup_hybrid_motif"/>
</dbReference>
<dbReference type="CDD" id="cd12797">
    <property type="entry name" value="M23_peptidase"/>
    <property type="match status" value="1"/>
</dbReference>
<dbReference type="PANTHER" id="PTHR21666">
    <property type="entry name" value="PEPTIDASE-RELATED"/>
    <property type="match status" value="1"/>
</dbReference>
<dbReference type="SUPFAM" id="SSF51261">
    <property type="entry name" value="Duplicated hybrid motif"/>
    <property type="match status" value="1"/>
</dbReference>
<evidence type="ECO:0000313" key="4">
    <source>
        <dbReference type="EMBL" id="SHI26772.1"/>
    </source>
</evidence>
<dbReference type="InterPro" id="IPR016047">
    <property type="entry name" value="M23ase_b-sheet_dom"/>
</dbReference>
<evidence type="ECO:0000256" key="1">
    <source>
        <dbReference type="ARBA" id="ARBA00022729"/>
    </source>
</evidence>
<keyword evidence="1" id="KW-0732">Signal</keyword>
<accession>A0A1M5ZRG2</accession>
<organism evidence="4 5">
    <name type="scientific">Clostridium intestinale DSM 6191</name>
    <dbReference type="NCBI Taxonomy" id="1121320"/>
    <lineage>
        <taxon>Bacteria</taxon>
        <taxon>Bacillati</taxon>
        <taxon>Bacillota</taxon>
        <taxon>Clostridia</taxon>
        <taxon>Eubacteriales</taxon>
        <taxon>Clostridiaceae</taxon>
        <taxon>Clostridium</taxon>
    </lineage>
</organism>
<evidence type="ECO:0000313" key="5">
    <source>
        <dbReference type="Proteomes" id="UP000184241"/>
    </source>
</evidence>
<dbReference type="GO" id="GO:0004222">
    <property type="term" value="F:metalloendopeptidase activity"/>
    <property type="evidence" value="ECO:0007669"/>
    <property type="project" value="TreeGrafter"/>
</dbReference>
<keyword evidence="2" id="KW-1133">Transmembrane helix</keyword>
<keyword evidence="2" id="KW-0812">Transmembrane</keyword>
<proteinExistence type="predicted"/>
<feature type="transmembrane region" description="Helical" evidence="2">
    <location>
        <begin position="18"/>
        <end position="41"/>
    </location>
</feature>
<sequence>MEDSLKNCNKENIILKRVVIYICFIVIMLTTSIGIITYRAYSKINLNYSAYINNRLIGYVDNKKDFKESIKSIANGLVDQYPTINIKKYKLSFKKVNKSETTITNDIEVKKNALKSLEGTVNTNRLIINGIEFGYISSEEEKKSALNSLVGKYLKDINVDKDNVLSVNINGSIELKKETVNISSLDPLEIIVERLYETNKGDKPILNIDITLNETVKEAIMPKTTILSTNEIYLGQSKNQEGLPGEKEVLKEVIYSNGKKLNEKNISEKVIVEPKDNIVYKGVKDPIAGGVAFLENPSRGSITSNYGARWGKVHKGIDIAGNIGDPIKAALDGKVIEAYYSSSYGNVITIEHGNGIQTLYAHCSKLLAKEGQEVKRGDIIAKIGNTGRSTGPHLHFELKVNGSAINPIKYID</sequence>
<protein>
    <submittedName>
        <fullName evidence="4">G5 domain-containing protein</fullName>
    </submittedName>
</protein>
<dbReference type="Proteomes" id="UP000184241">
    <property type="component" value="Unassembled WGS sequence"/>
</dbReference>
<name>A0A1M5ZRG2_9CLOT</name>
<feature type="domain" description="G5" evidence="3">
    <location>
        <begin position="205"/>
        <end position="285"/>
    </location>
</feature>
<gene>
    <name evidence="4" type="ORF">SAMN02745941_03290</name>
</gene>
<evidence type="ECO:0000259" key="3">
    <source>
        <dbReference type="PROSITE" id="PS51109"/>
    </source>
</evidence>
<keyword evidence="2" id="KW-0472">Membrane</keyword>
<dbReference type="SMART" id="SM01208">
    <property type="entry name" value="G5"/>
    <property type="match status" value="1"/>
</dbReference>
<evidence type="ECO:0000256" key="2">
    <source>
        <dbReference type="SAM" id="Phobius"/>
    </source>
</evidence>
<dbReference type="EMBL" id="FQXU01000010">
    <property type="protein sequence ID" value="SHI26772.1"/>
    <property type="molecule type" value="Genomic_DNA"/>
</dbReference>
<dbReference type="Gene3D" id="2.20.230.10">
    <property type="entry name" value="Resuscitation-promoting factor rpfb"/>
    <property type="match status" value="1"/>
</dbReference>
<reference evidence="4 5" key="1">
    <citation type="submission" date="2016-11" db="EMBL/GenBank/DDBJ databases">
        <authorList>
            <person name="Jaros S."/>
            <person name="Januszkiewicz K."/>
            <person name="Wedrychowicz H."/>
        </authorList>
    </citation>
    <scope>NUCLEOTIDE SEQUENCE [LARGE SCALE GENOMIC DNA]</scope>
    <source>
        <strain evidence="4 5">DSM 6191</strain>
    </source>
</reference>
<dbReference type="InterPro" id="IPR050570">
    <property type="entry name" value="Cell_wall_metabolism_enzyme"/>
</dbReference>
<dbReference type="Pfam" id="PF01551">
    <property type="entry name" value="Peptidase_M23"/>
    <property type="match status" value="1"/>
</dbReference>
<dbReference type="Pfam" id="PF07501">
    <property type="entry name" value="G5"/>
    <property type="match status" value="1"/>
</dbReference>
<dbReference type="InterPro" id="IPR011098">
    <property type="entry name" value="G5_dom"/>
</dbReference>
<dbReference type="Gene3D" id="2.70.70.10">
    <property type="entry name" value="Glucose Permease (Domain IIA)"/>
    <property type="match status" value="1"/>
</dbReference>
<dbReference type="PROSITE" id="PS51109">
    <property type="entry name" value="G5"/>
    <property type="match status" value="1"/>
</dbReference>
<dbReference type="AlphaFoldDB" id="A0A1M5ZRG2"/>